<accession>A0A255IGM2</accession>
<feature type="coiled-coil region" evidence="1">
    <location>
        <begin position="475"/>
        <end position="538"/>
    </location>
</feature>
<evidence type="ECO:0000313" key="6">
    <source>
        <dbReference type="Proteomes" id="UP000247523"/>
    </source>
</evidence>
<comment type="caution">
    <text evidence="4">The sequence shown here is derived from an EMBL/GenBank/DDBJ whole genome shotgun (WGS) entry which is preliminary data.</text>
</comment>
<keyword evidence="3" id="KW-0966">Cell projection</keyword>
<dbReference type="GO" id="GO:0009288">
    <property type="term" value="C:bacterial-type flagellum"/>
    <property type="evidence" value="ECO:0007669"/>
    <property type="project" value="InterPro"/>
</dbReference>
<dbReference type="InterPro" id="IPR001492">
    <property type="entry name" value="Flagellin"/>
</dbReference>
<dbReference type="Proteomes" id="UP000247523">
    <property type="component" value="Unassembled WGS sequence"/>
</dbReference>
<evidence type="ECO:0000313" key="4">
    <source>
        <dbReference type="EMBL" id="RDY30620.1"/>
    </source>
</evidence>
<sequence>MGIRITNKIMTNNSLDNVNTNKTLLDKISTQVATQQKITRASEDPIVAIRALRLKNSITTLNQYYSKNIPDAESWLDATQTALGNMKTCTSSILEIATKLSSNQYSLSEKKDLLAEYQSLREQIYDEGNADISGRSILTGYKTNMELAFSEADTTASYRITECFSGSDVESIDYVSGCIDVNSSDILNNTDTEYDTNTVKNNSVYRLRLSYGDLSENSDTTAQNVTYTASGKLNTNLTVAMSGSTTGYVKASVSLDAASGVVTASIDGTDSSGGSYSTTVDSSTGTISILDSGGTTVGTFDYSVDGNTVTASKTVTVNAVSLEDTGGSDAAYLNTSAEQITFIKETGELILGSGVYQAFQNAGDDSISFTYEKTGFDKGELRPEHYFDCTNLVTGAEYVNQNESQEIDYIVNFNQTLTVNTEGKDVFDQSIGRDVDDLISALESAIAADTKMEKLESMLTDSQYSDQTEYIESMIEACEKEQTYAENKLQQLAEQSITNFKGYVNDISSAVTEVGSKISRLSLTKERASNQLTNLKTLSEENIGVELSDVLIEQESASLAYDAALTASSKIITHSLLDFL</sequence>
<dbReference type="SUPFAM" id="SSF64518">
    <property type="entry name" value="Phase 1 flagellin"/>
    <property type="match status" value="1"/>
</dbReference>
<dbReference type="InterPro" id="IPR001029">
    <property type="entry name" value="Flagellin_N"/>
</dbReference>
<feature type="domain" description="Flagellin N-terminal" evidence="2">
    <location>
        <begin position="5"/>
        <end position="143"/>
    </location>
</feature>
<organism evidence="4 5">
    <name type="scientific">Lachnotalea glycerini</name>
    <dbReference type="NCBI Taxonomy" id="1763509"/>
    <lineage>
        <taxon>Bacteria</taxon>
        <taxon>Bacillati</taxon>
        <taxon>Bacillota</taxon>
        <taxon>Clostridia</taxon>
        <taxon>Lachnospirales</taxon>
        <taxon>Lachnospiraceae</taxon>
        <taxon>Lachnotalea</taxon>
    </lineage>
</organism>
<dbReference type="PANTHER" id="PTHR42792">
    <property type="entry name" value="FLAGELLIN"/>
    <property type="match status" value="1"/>
</dbReference>
<keyword evidence="3" id="KW-0282">Flagellum</keyword>
<keyword evidence="1" id="KW-0175">Coiled coil</keyword>
<evidence type="ECO:0000313" key="5">
    <source>
        <dbReference type="Proteomes" id="UP000216411"/>
    </source>
</evidence>
<dbReference type="Proteomes" id="UP000216411">
    <property type="component" value="Unassembled WGS sequence"/>
</dbReference>
<dbReference type="GO" id="GO:0005198">
    <property type="term" value="F:structural molecule activity"/>
    <property type="evidence" value="ECO:0007669"/>
    <property type="project" value="InterPro"/>
</dbReference>
<dbReference type="AlphaFoldDB" id="A0A255IGM2"/>
<dbReference type="Pfam" id="PF00669">
    <property type="entry name" value="Flagellin_N"/>
    <property type="match status" value="1"/>
</dbReference>
<dbReference type="RefSeq" id="WP_094377584.1">
    <property type="nucleotide sequence ID" value="NZ_NOKA02000032.1"/>
</dbReference>
<dbReference type="EMBL" id="QICS01000005">
    <property type="protein sequence ID" value="PXV90223.1"/>
    <property type="molecule type" value="Genomic_DNA"/>
</dbReference>
<dbReference type="PANTHER" id="PTHR42792:SF1">
    <property type="entry name" value="FLAGELLAR HOOK-ASSOCIATED PROTEIN 3"/>
    <property type="match status" value="1"/>
</dbReference>
<dbReference type="EMBL" id="NOKA02000032">
    <property type="protein sequence ID" value="RDY30620.1"/>
    <property type="molecule type" value="Genomic_DNA"/>
</dbReference>
<gene>
    <name evidence="3" type="ORF">C8E03_105131</name>
    <name evidence="4" type="ORF">CG710_013735</name>
</gene>
<evidence type="ECO:0000259" key="2">
    <source>
        <dbReference type="Pfam" id="PF00669"/>
    </source>
</evidence>
<reference evidence="3 6" key="2">
    <citation type="submission" date="2018-05" db="EMBL/GenBank/DDBJ databases">
        <title>Genomic Encyclopedia of Type Strains, Phase IV (KMG-IV): sequencing the most valuable type-strain genomes for metagenomic binning, comparative biology and taxonomic classification.</title>
        <authorList>
            <person name="Goeker M."/>
        </authorList>
    </citation>
    <scope>NUCLEOTIDE SEQUENCE [LARGE SCALE GENOMIC DNA]</scope>
    <source>
        <strain evidence="3 6">DSM 28816</strain>
    </source>
</reference>
<evidence type="ECO:0000256" key="1">
    <source>
        <dbReference type="SAM" id="Coils"/>
    </source>
</evidence>
<keyword evidence="5" id="KW-1185">Reference proteome</keyword>
<keyword evidence="3" id="KW-0969">Cilium</keyword>
<evidence type="ECO:0000313" key="3">
    <source>
        <dbReference type="EMBL" id="PXV90223.1"/>
    </source>
</evidence>
<name>A0A255IGM2_9FIRM</name>
<proteinExistence type="predicted"/>
<reference evidence="4" key="3">
    <citation type="submission" date="2018-07" db="EMBL/GenBank/DDBJ databases">
        <authorList>
            <person name="Quirk P.G."/>
            <person name="Krulwich T.A."/>
        </authorList>
    </citation>
    <scope>NUCLEOTIDE SEQUENCE</scope>
    <source>
        <strain evidence="4">CCRI-19302</strain>
    </source>
</reference>
<dbReference type="OrthoDB" id="9758307at2"/>
<reference evidence="4 5" key="1">
    <citation type="journal article" date="2017" name="Genome Announc.">
        <title>Draft Genome Sequence of a Sporulating and Motile Strain of Lachnotalea glycerini Isolated from Water in Quebec City, Canada.</title>
        <authorList>
            <person name="Maheux A.F."/>
            <person name="Boudreau D.K."/>
            <person name="Berube E."/>
            <person name="Boissinot M."/>
            <person name="Raymond F."/>
            <person name="Brodeur S."/>
            <person name="Corbeil J."/>
            <person name="Isabel S."/>
            <person name="Omar R.F."/>
            <person name="Bergeron M.G."/>
        </authorList>
    </citation>
    <scope>NUCLEOTIDE SEQUENCE [LARGE SCALE GENOMIC DNA]</scope>
    <source>
        <strain evidence="4 5">CCRI-19302</strain>
    </source>
</reference>
<dbReference type="Gene3D" id="1.20.1330.10">
    <property type="entry name" value="f41 fragment of flagellin, N-terminal domain"/>
    <property type="match status" value="2"/>
</dbReference>
<protein>
    <submittedName>
        <fullName evidence="3">Flagellar hook-associated protein 3 FlgL</fullName>
    </submittedName>
</protein>